<dbReference type="CTD" id="20314996"/>
<dbReference type="Proteomes" id="UP000054324">
    <property type="component" value="Unassembled WGS sequence"/>
</dbReference>
<gene>
    <name evidence="2" type="ORF">T265_00808</name>
</gene>
<feature type="compositionally biased region" description="Basic residues" evidence="1">
    <location>
        <begin position="31"/>
        <end position="40"/>
    </location>
</feature>
<evidence type="ECO:0000313" key="3">
    <source>
        <dbReference type="Proteomes" id="UP000054324"/>
    </source>
</evidence>
<dbReference type="RefSeq" id="XP_009162944.1">
    <property type="nucleotide sequence ID" value="XM_009164680.1"/>
</dbReference>
<keyword evidence="3" id="KW-1185">Reference proteome</keyword>
<evidence type="ECO:0000313" key="2">
    <source>
        <dbReference type="EMBL" id="KER33310.1"/>
    </source>
</evidence>
<dbReference type="GeneID" id="20314996"/>
<evidence type="ECO:0000256" key="1">
    <source>
        <dbReference type="SAM" id="MobiDB-lite"/>
    </source>
</evidence>
<dbReference type="EMBL" id="KL596626">
    <property type="protein sequence ID" value="KER33310.1"/>
    <property type="molecule type" value="Genomic_DNA"/>
</dbReference>
<accession>A0A075ABT5</accession>
<proteinExistence type="predicted"/>
<organism evidence="2 3">
    <name type="scientific">Opisthorchis viverrini</name>
    <name type="common">Southeast Asian liver fluke</name>
    <dbReference type="NCBI Taxonomy" id="6198"/>
    <lineage>
        <taxon>Eukaryota</taxon>
        <taxon>Metazoa</taxon>
        <taxon>Spiralia</taxon>
        <taxon>Lophotrochozoa</taxon>
        <taxon>Platyhelminthes</taxon>
        <taxon>Trematoda</taxon>
        <taxon>Digenea</taxon>
        <taxon>Opisthorchiida</taxon>
        <taxon>Opisthorchiata</taxon>
        <taxon>Opisthorchiidae</taxon>
        <taxon>Opisthorchis</taxon>
    </lineage>
</organism>
<dbReference type="KEGG" id="ovi:T265_00808"/>
<sequence length="63" mass="7584">MVWKMNTISDKVPTCSANQRKRDSWDTAKLPKIRQRKSRERGRVRTADFPPKFAKRIRPVWKE</sequence>
<feature type="region of interest" description="Disordered" evidence="1">
    <location>
        <begin position="1"/>
        <end position="51"/>
    </location>
</feature>
<dbReference type="AlphaFoldDB" id="A0A075ABT5"/>
<name>A0A075ABT5_OPIVI</name>
<protein>
    <submittedName>
        <fullName evidence="2">Uncharacterized protein</fullName>
    </submittedName>
</protein>
<reference evidence="2 3" key="1">
    <citation type="submission" date="2013-11" db="EMBL/GenBank/DDBJ databases">
        <title>Opisthorchis viverrini - life in the bile duct.</title>
        <authorList>
            <person name="Young N.D."/>
            <person name="Nagarajan N."/>
            <person name="Lin S.J."/>
            <person name="Korhonen P.K."/>
            <person name="Jex A.R."/>
            <person name="Hall R.S."/>
            <person name="Safavi-Hemami H."/>
            <person name="Kaewkong W."/>
            <person name="Bertrand D."/>
            <person name="Gao S."/>
            <person name="Seet Q."/>
            <person name="Wongkham S."/>
            <person name="Teh B.T."/>
            <person name="Wongkham C."/>
            <person name="Intapan P.M."/>
            <person name="Maleewong W."/>
            <person name="Yang X."/>
            <person name="Hu M."/>
            <person name="Wang Z."/>
            <person name="Hofmann A."/>
            <person name="Sternberg P.W."/>
            <person name="Tan P."/>
            <person name="Wang J."/>
            <person name="Gasser R.B."/>
        </authorList>
    </citation>
    <scope>NUCLEOTIDE SEQUENCE [LARGE SCALE GENOMIC DNA]</scope>
</reference>